<organism evidence="1 2">
    <name type="scientific">Halobacillus shinanisalinarum</name>
    <dbReference type="NCBI Taxonomy" id="2932258"/>
    <lineage>
        <taxon>Bacteria</taxon>
        <taxon>Bacillati</taxon>
        <taxon>Bacillota</taxon>
        <taxon>Bacilli</taxon>
        <taxon>Bacillales</taxon>
        <taxon>Bacillaceae</taxon>
        <taxon>Halobacillus</taxon>
    </lineage>
</organism>
<keyword evidence="2" id="KW-1185">Reference proteome</keyword>
<dbReference type="RefSeq" id="WP_244754360.1">
    <property type="nucleotide sequence ID" value="NZ_CP095074.1"/>
</dbReference>
<reference evidence="1 2" key="1">
    <citation type="submission" date="2022-04" db="EMBL/GenBank/DDBJ databases">
        <title>Halobacillus sp. isolated from saltern.</title>
        <authorList>
            <person name="Won M."/>
            <person name="Lee C.-M."/>
            <person name="Woen H.-Y."/>
            <person name="Kwon S.-W."/>
        </authorList>
    </citation>
    <scope>NUCLEOTIDE SEQUENCE [LARGE SCALE GENOMIC DNA]</scope>
    <source>
        <strain evidence="1 2">SSTM10-2</strain>
    </source>
</reference>
<accession>A0ABY4H275</accession>
<evidence type="ECO:0000313" key="2">
    <source>
        <dbReference type="Proteomes" id="UP000831880"/>
    </source>
</evidence>
<dbReference type="Pfam" id="PF17279">
    <property type="entry name" value="DUF5344"/>
    <property type="match status" value="1"/>
</dbReference>
<dbReference type="Proteomes" id="UP000831880">
    <property type="component" value="Chromosome"/>
</dbReference>
<proteinExistence type="predicted"/>
<protein>
    <submittedName>
        <fullName evidence="1">YwqI/YxiC family protein</fullName>
    </submittedName>
</protein>
<gene>
    <name evidence="1" type="ORF">MUO14_06305</name>
</gene>
<dbReference type="InterPro" id="IPR046318">
    <property type="entry name" value="DUF5344"/>
</dbReference>
<sequence>MSEEIKIDNSSIKGALAELKSSIHSLETSISKEVVNENVLDMTDKLNETKRLFEEIIASYNDLW</sequence>
<name>A0ABY4H275_9BACI</name>
<dbReference type="EMBL" id="CP095074">
    <property type="protein sequence ID" value="UOQ94558.1"/>
    <property type="molecule type" value="Genomic_DNA"/>
</dbReference>
<evidence type="ECO:0000313" key="1">
    <source>
        <dbReference type="EMBL" id="UOQ94558.1"/>
    </source>
</evidence>